<evidence type="ECO:0000256" key="1">
    <source>
        <dbReference type="SAM" id="Phobius"/>
    </source>
</evidence>
<dbReference type="SUPFAM" id="SSF82171">
    <property type="entry name" value="DPP6 N-terminal domain-like"/>
    <property type="match status" value="1"/>
</dbReference>
<proteinExistence type="predicted"/>
<dbReference type="RefSeq" id="WP_185252788.1">
    <property type="nucleotide sequence ID" value="NZ_JACKXE010000001.1"/>
</dbReference>
<keyword evidence="1" id="KW-0472">Membrane</keyword>
<name>A0A7X0RIG1_9ACTN</name>
<reference evidence="2 3" key="1">
    <citation type="submission" date="2020-08" db="EMBL/GenBank/DDBJ databases">
        <authorList>
            <person name="Seo M.-J."/>
        </authorList>
    </citation>
    <scope>NUCLEOTIDE SEQUENCE [LARGE SCALE GENOMIC DNA]</scope>
    <source>
        <strain evidence="2 3">KIGAM211</strain>
    </source>
</reference>
<dbReference type="AlphaFoldDB" id="A0A7X0RIG1"/>
<accession>A0A7X0RIG1</accession>
<keyword evidence="3" id="KW-1185">Reference proteome</keyword>
<keyword evidence="1" id="KW-0812">Transmembrane</keyword>
<comment type="caution">
    <text evidence="2">The sequence shown here is derived from an EMBL/GenBank/DDBJ whole genome shotgun (WGS) entry which is preliminary data.</text>
</comment>
<gene>
    <name evidence="2" type="ORF">H5V45_09975</name>
</gene>
<dbReference type="Proteomes" id="UP000523955">
    <property type="component" value="Unassembled WGS sequence"/>
</dbReference>
<keyword evidence="1" id="KW-1133">Transmembrane helix</keyword>
<dbReference type="EMBL" id="JACKXE010000001">
    <property type="protein sequence ID" value="MBB6627649.1"/>
    <property type="molecule type" value="Genomic_DNA"/>
</dbReference>
<evidence type="ECO:0008006" key="4">
    <source>
        <dbReference type="Google" id="ProtNLM"/>
    </source>
</evidence>
<evidence type="ECO:0000313" key="2">
    <source>
        <dbReference type="EMBL" id="MBB6627649.1"/>
    </source>
</evidence>
<sequence length="460" mass="48380">MTGRLADELARVAERAPVVEVPPDTWARARRSRSRDRVLVVAAVAAVLALVGGVALLPRLDPSVPVADGSGGSGVPAVPSQVWGVPERLTQQREDGSWSSDRVESDLAIGRGAVAFVTPAGLPVVVGADDGAYHLLDLPGFLGNAALTRGQTVGLTLSPDGRQLAYGWSGPVPDSDATPMPSGVRVLDLDTGDVRTIALSGGRGIQVDRLTWSPGSSWLVWQGRVATYWTGMSSTYRSEAAGRIAPGAATSVEVPTDNQEAVTAVDDDGVVSRLTTRRVTTWDGRPLSSRRVRGVQPVAAAAVQPSGGLAVVGTEFGTEGITSVDVATGDTVTHRYLAGLYPAGADNVPLGWIDDDLLVALVTPETAPDESGVPARQVVVTTPRRSATSTYRIVARVDQAVPDSLSVAVDLMTLARPTVERPEPDWPWSDERLSLTIGLGVAGVLSVLWGIRQLWRRRAL</sequence>
<protein>
    <recommendedName>
        <fullName evidence="4">WD40 repeat domain-containing protein</fullName>
    </recommendedName>
</protein>
<feature type="transmembrane region" description="Helical" evidence="1">
    <location>
        <begin position="38"/>
        <end position="57"/>
    </location>
</feature>
<evidence type="ECO:0000313" key="3">
    <source>
        <dbReference type="Proteomes" id="UP000523955"/>
    </source>
</evidence>
<organism evidence="2 3">
    <name type="scientific">Nocardioides luti</name>
    <dbReference type="NCBI Taxonomy" id="2761101"/>
    <lineage>
        <taxon>Bacteria</taxon>
        <taxon>Bacillati</taxon>
        <taxon>Actinomycetota</taxon>
        <taxon>Actinomycetes</taxon>
        <taxon>Propionibacteriales</taxon>
        <taxon>Nocardioidaceae</taxon>
        <taxon>Nocardioides</taxon>
    </lineage>
</organism>